<evidence type="ECO:0000256" key="2">
    <source>
        <dbReference type="ARBA" id="ARBA00022525"/>
    </source>
</evidence>
<dbReference type="Pfam" id="PF00353">
    <property type="entry name" value="HemolysinCabind"/>
    <property type="match status" value="4"/>
</dbReference>
<dbReference type="EMBL" id="FO818640">
    <property type="protein sequence ID" value="CDM94811.1"/>
    <property type="molecule type" value="Genomic_DNA"/>
</dbReference>
<gene>
    <name evidence="4" type="ORF">ARTHRO_30076</name>
</gene>
<dbReference type="InterPro" id="IPR050557">
    <property type="entry name" value="RTX_toxin/Mannuronan_C5-epim"/>
</dbReference>
<reference evidence="4 5" key="1">
    <citation type="submission" date="2014-02" db="EMBL/GenBank/DDBJ databases">
        <authorList>
            <person name="Genoscope - CEA"/>
        </authorList>
    </citation>
    <scope>NUCLEOTIDE SEQUENCE [LARGE SCALE GENOMIC DNA]</scope>
    <source>
        <strain evidence="4 5">PCC 8005</strain>
    </source>
</reference>
<proteinExistence type="predicted"/>
<organism evidence="4 5">
    <name type="scientific">Limnospira indica PCC 8005</name>
    <dbReference type="NCBI Taxonomy" id="376219"/>
    <lineage>
        <taxon>Bacteria</taxon>
        <taxon>Bacillati</taxon>
        <taxon>Cyanobacteriota</taxon>
        <taxon>Cyanophyceae</taxon>
        <taxon>Oscillatoriophycideae</taxon>
        <taxon>Oscillatoriales</taxon>
        <taxon>Sirenicapillariaceae</taxon>
        <taxon>Limnospira</taxon>
    </lineage>
</organism>
<sequence length="271" mass="28805">MEDLILNLTNTETPSTPSTPVPPRVSTDEIDTLFGGPGNNVFLLQNHFDQLPPLSPATTQIGTNNDDELFGTNGNDVILGRGGNDTIYGFMGDDFIDGQGGDDLIYGGQGNDILSGAEGRDTIFGDIGDDIIYGGADDDLLFGNQGNDTIYGDGGNDTIYGGQGDDYLVGGSGNDLLFGDQGNDTLVGISRAGRGYTLIGDFDPEKDTVMLRGRRENHELVPSQELSVATNVSLPEGTAIIQTTLDGTQQLLAVIQDNFFLDIDASYFDFL</sequence>
<dbReference type="SUPFAM" id="SSF51120">
    <property type="entry name" value="beta-Roll"/>
    <property type="match status" value="2"/>
</dbReference>
<keyword evidence="2" id="KW-0964">Secreted</keyword>
<evidence type="ECO:0000313" key="5">
    <source>
        <dbReference type="Proteomes" id="UP000032946"/>
    </source>
</evidence>
<protein>
    <submittedName>
        <fullName evidence="4">Secreted calcium-binding protein</fullName>
    </submittedName>
</protein>
<dbReference type="PANTHER" id="PTHR38340:SF1">
    <property type="entry name" value="S-LAYER PROTEIN"/>
    <property type="match status" value="1"/>
</dbReference>
<dbReference type="GO" id="GO:0005576">
    <property type="term" value="C:extracellular region"/>
    <property type="evidence" value="ECO:0007669"/>
    <property type="project" value="UniProtKB-SubCell"/>
</dbReference>
<keyword evidence="5" id="KW-1185">Reference proteome</keyword>
<accession>A0A9P1KG59</accession>
<dbReference type="PRINTS" id="PR00313">
    <property type="entry name" value="CABNDNGRPT"/>
</dbReference>
<dbReference type="Gene3D" id="2.150.10.10">
    <property type="entry name" value="Serralysin-like metalloprotease, C-terminal"/>
    <property type="match status" value="2"/>
</dbReference>
<comment type="subcellular location">
    <subcellularLocation>
        <location evidence="1">Secreted</location>
    </subcellularLocation>
</comment>
<dbReference type="InterPro" id="IPR001343">
    <property type="entry name" value="Hemolysn_Ca-bd"/>
</dbReference>
<evidence type="ECO:0000256" key="3">
    <source>
        <dbReference type="SAM" id="MobiDB-lite"/>
    </source>
</evidence>
<name>A0A9P1KG59_9CYAN</name>
<evidence type="ECO:0000313" key="4">
    <source>
        <dbReference type="EMBL" id="CDM94811.1"/>
    </source>
</evidence>
<dbReference type="RefSeq" id="WP_006625988.1">
    <property type="nucleotide sequence ID" value="NZ_FO818640.1"/>
</dbReference>
<feature type="region of interest" description="Disordered" evidence="3">
    <location>
        <begin position="1"/>
        <end position="24"/>
    </location>
</feature>
<dbReference type="PROSITE" id="PS00330">
    <property type="entry name" value="HEMOLYSIN_CALCIUM"/>
    <property type="match status" value="2"/>
</dbReference>
<dbReference type="GO" id="GO:0005509">
    <property type="term" value="F:calcium ion binding"/>
    <property type="evidence" value="ECO:0007669"/>
    <property type="project" value="InterPro"/>
</dbReference>
<dbReference type="Proteomes" id="UP000032946">
    <property type="component" value="Chromosome"/>
</dbReference>
<dbReference type="InterPro" id="IPR011049">
    <property type="entry name" value="Serralysin-like_metalloprot_C"/>
</dbReference>
<dbReference type="InterPro" id="IPR018511">
    <property type="entry name" value="Hemolysin-typ_Ca-bd_CS"/>
</dbReference>
<evidence type="ECO:0000256" key="1">
    <source>
        <dbReference type="ARBA" id="ARBA00004613"/>
    </source>
</evidence>
<dbReference type="AlphaFoldDB" id="A0A9P1KG59"/>
<dbReference type="PANTHER" id="PTHR38340">
    <property type="entry name" value="S-LAYER PROTEIN"/>
    <property type="match status" value="1"/>
</dbReference>